<dbReference type="RefSeq" id="WP_227229056.1">
    <property type="nucleotide sequence ID" value="NZ_JAJCVJ010000001.1"/>
</dbReference>
<dbReference type="InterPro" id="IPR036390">
    <property type="entry name" value="WH_DNA-bd_sf"/>
</dbReference>
<protein>
    <submittedName>
        <fullName evidence="1">Helix-turn-helix domain-containing protein</fullName>
    </submittedName>
</protein>
<reference evidence="1 2" key="1">
    <citation type="journal article" date="2019" name="Int. J. Syst. Evol. Microbiol.">
        <title>The Global Catalogue of Microorganisms (GCM) 10K type strain sequencing project: providing services to taxonomists for standard genome sequencing and annotation.</title>
        <authorList>
            <consortium name="The Broad Institute Genomics Platform"/>
            <consortium name="The Broad Institute Genome Sequencing Center for Infectious Disease"/>
            <person name="Wu L."/>
            <person name="Ma J."/>
        </authorList>
    </citation>
    <scope>NUCLEOTIDE SEQUENCE [LARGE SCALE GENOMIC DNA]</scope>
    <source>
        <strain evidence="1 2">CGMCC 1.12237</strain>
    </source>
</reference>
<dbReference type="InterPro" id="IPR036388">
    <property type="entry name" value="WH-like_DNA-bd_sf"/>
</dbReference>
<dbReference type="SUPFAM" id="SSF46785">
    <property type="entry name" value="Winged helix' DNA-binding domain"/>
    <property type="match status" value="1"/>
</dbReference>
<proteinExistence type="predicted"/>
<keyword evidence="2" id="KW-1185">Reference proteome</keyword>
<dbReference type="AlphaFoldDB" id="A0ABD5R7C9"/>
<name>A0ABD5R7C9_9EURY</name>
<accession>A0ABD5R7C9</accession>
<dbReference type="Gene3D" id="1.10.10.10">
    <property type="entry name" value="Winged helix-like DNA-binding domain superfamily/Winged helix DNA-binding domain"/>
    <property type="match status" value="1"/>
</dbReference>
<gene>
    <name evidence="1" type="ORF">ACFPJ5_01820</name>
</gene>
<dbReference type="EMBL" id="JBHSKX010000001">
    <property type="protein sequence ID" value="MFC5365658.1"/>
    <property type="molecule type" value="Genomic_DNA"/>
</dbReference>
<comment type="caution">
    <text evidence="1">The sequence shown here is derived from an EMBL/GenBank/DDBJ whole genome shotgun (WGS) entry which is preliminary data.</text>
</comment>
<dbReference type="Proteomes" id="UP001596201">
    <property type="component" value="Unassembled WGS sequence"/>
</dbReference>
<evidence type="ECO:0000313" key="1">
    <source>
        <dbReference type="EMBL" id="MFC5365658.1"/>
    </source>
</evidence>
<dbReference type="Pfam" id="PF12840">
    <property type="entry name" value="HTH_20"/>
    <property type="match status" value="1"/>
</dbReference>
<organism evidence="1 2">
    <name type="scientific">Salinirubrum litoreum</name>
    <dbReference type="NCBI Taxonomy" id="1126234"/>
    <lineage>
        <taxon>Archaea</taxon>
        <taxon>Methanobacteriati</taxon>
        <taxon>Methanobacteriota</taxon>
        <taxon>Stenosarchaea group</taxon>
        <taxon>Halobacteria</taxon>
        <taxon>Halobacteriales</taxon>
        <taxon>Haloferacaceae</taxon>
        <taxon>Salinirubrum</taxon>
    </lineage>
</organism>
<sequence length="124" mass="14276">MVRDPRARDELDPEVVLDALDDADARSIIRALDEPMTASELSDACDIPLSTTYRKLDLLTEASLLLEGTEVRSDGHHTTRYEVAFEEVRIALDEERRFEIAVEQRDRSAEERLADMWSQVRRET</sequence>
<evidence type="ECO:0000313" key="2">
    <source>
        <dbReference type="Proteomes" id="UP001596201"/>
    </source>
</evidence>